<evidence type="ECO:0000256" key="9">
    <source>
        <dbReference type="ARBA" id="ARBA00022701"/>
    </source>
</evidence>
<feature type="region of interest" description="Disordered" evidence="16">
    <location>
        <begin position="555"/>
        <end position="691"/>
    </location>
</feature>
<evidence type="ECO:0000256" key="6">
    <source>
        <dbReference type="ARBA" id="ARBA00022454"/>
    </source>
</evidence>
<dbReference type="PANTHER" id="PTHR28200">
    <property type="entry name" value="DASH COMPLEX SUBUNIT ASK1"/>
    <property type="match status" value="1"/>
</dbReference>
<keyword evidence="6" id="KW-0158">Chromosome</keyword>
<evidence type="ECO:0000256" key="11">
    <source>
        <dbReference type="ARBA" id="ARBA00022838"/>
    </source>
</evidence>
<keyword evidence="17" id="KW-0472">Membrane</keyword>
<dbReference type="PANTHER" id="PTHR28200:SF1">
    <property type="entry name" value="DASH COMPLEX SUBUNIT ASK1"/>
    <property type="match status" value="1"/>
</dbReference>
<evidence type="ECO:0000256" key="14">
    <source>
        <dbReference type="ARBA" id="ARBA00023306"/>
    </source>
</evidence>
<dbReference type="Pfam" id="PF08655">
    <property type="entry name" value="DASH_Ask1"/>
    <property type="match status" value="1"/>
</dbReference>
<reference evidence="18 19" key="1">
    <citation type="submission" date="2019-02" db="EMBL/GenBank/DDBJ databases">
        <title>Genome sequencing of the rare red list fungi Phellinidium pouzarii.</title>
        <authorList>
            <person name="Buettner E."/>
            <person name="Kellner H."/>
        </authorList>
    </citation>
    <scope>NUCLEOTIDE SEQUENCE [LARGE SCALE GENOMIC DNA]</scope>
    <source>
        <strain evidence="18 19">DSM 108285</strain>
    </source>
</reference>
<feature type="transmembrane region" description="Helical" evidence="17">
    <location>
        <begin position="122"/>
        <end position="146"/>
    </location>
</feature>
<keyword evidence="8" id="KW-0132">Cell division</keyword>
<feature type="region of interest" description="Disordered" evidence="16">
    <location>
        <begin position="452"/>
        <end position="524"/>
    </location>
</feature>
<evidence type="ECO:0000256" key="1">
    <source>
        <dbReference type="ARBA" id="ARBA00004123"/>
    </source>
</evidence>
<keyword evidence="11" id="KW-0995">Kinetochore</keyword>
<dbReference type="GO" id="GO:0005874">
    <property type="term" value="C:microtubule"/>
    <property type="evidence" value="ECO:0007669"/>
    <property type="project" value="UniProtKB-KW"/>
</dbReference>
<evidence type="ECO:0000256" key="5">
    <source>
        <dbReference type="ARBA" id="ARBA00014520"/>
    </source>
</evidence>
<evidence type="ECO:0000256" key="16">
    <source>
        <dbReference type="SAM" id="MobiDB-lite"/>
    </source>
</evidence>
<protein>
    <recommendedName>
        <fullName evidence="5">DASH complex subunit ASK1</fullName>
    </recommendedName>
</protein>
<evidence type="ECO:0000256" key="7">
    <source>
        <dbReference type="ARBA" id="ARBA00022490"/>
    </source>
</evidence>
<dbReference type="GO" id="GO:0051301">
    <property type="term" value="P:cell division"/>
    <property type="evidence" value="ECO:0007669"/>
    <property type="project" value="UniProtKB-KW"/>
</dbReference>
<keyword evidence="19" id="KW-1185">Reference proteome</keyword>
<feature type="transmembrane region" description="Helical" evidence="17">
    <location>
        <begin position="64"/>
        <end position="82"/>
    </location>
</feature>
<keyword evidence="15" id="KW-0137">Centromere</keyword>
<feature type="transmembrane region" description="Helical" evidence="17">
    <location>
        <begin position="219"/>
        <end position="236"/>
    </location>
</feature>
<evidence type="ECO:0000313" key="18">
    <source>
        <dbReference type="EMBL" id="THH04379.1"/>
    </source>
</evidence>
<dbReference type="Proteomes" id="UP000308199">
    <property type="component" value="Unassembled WGS sequence"/>
</dbReference>
<dbReference type="GO" id="GO:0008608">
    <property type="term" value="P:attachment of spindle microtubules to kinetochore"/>
    <property type="evidence" value="ECO:0007669"/>
    <property type="project" value="InterPro"/>
</dbReference>
<keyword evidence="17" id="KW-0812">Transmembrane</keyword>
<dbReference type="GO" id="GO:0072686">
    <property type="term" value="C:mitotic spindle"/>
    <property type="evidence" value="ECO:0007669"/>
    <property type="project" value="InterPro"/>
</dbReference>
<evidence type="ECO:0000256" key="12">
    <source>
        <dbReference type="ARBA" id="ARBA00023212"/>
    </source>
</evidence>
<dbReference type="GO" id="GO:0042729">
    <property type="term" value="C:DASH complex"/>
    <property type="evidence" value="ECO:0007669"/>
    <property type="project" value="InterPro"/>
</dbReference>
<evidence type="ECO:0000256" key="15">
    <source>
        <dbReference type="ARBA" id="ARBA00023328"/>
    </source>
</evidence>
<name>A0A4S4KZJ7_9AGAM</name>
<gene>
    <name evidence="18" type="ORF">EW145_g5558</name>
</gene>
<evidence type="ECO:0000256" key="2">
    <source>
        <dbReference type="ARBA" id="ARBA00004186"/>
    </source>
</evidence>
<sequence length="825" mass="89940">MHSYQYLLLAFAHPHLQAGAGRLPCSMVGEVEMARESYAVAYVTAVCATTLLFDYCLTVVDEVGTAFVVIWPTAFSIPKALFLVDRYVVLPMLVFNGIEIIYPLVCVFYLRWLSVCIAVTHATVEGILLARVLALFGISIMIALTINDYVGEAVNIVENINIMPGCYAASVPSLLAGYWVASTVVESTFFALVAWRVVIWSRDRAGVPPALVLIARDSTIYFATMFVLLFVNLFVFEYAPPFLSSLFVTPVNTAGCIGAGRMLMNLRRFGEREVTESEMGHDYEMDTGSQLTFGSVAFGAEAGAVTEVTTAGWDKNGEVELPAMARSMPSWASMESVALPVTTTMASMEDELPPIEPLSEPWQPNPDPSTIEVPGLDTTAPVLDQIEQIEQLITIRLQNIDANFARAHQILSTKILPNVKRFAVNTEPVREAARFWVSFYEQAAQVRIPTTEDFSADDEQHSAHSEEETYSKPSEEVPSQSRAFYPNASPSESSFAPEDALVSSTPMTMARPKSRAQQEPSMSWAASIESPLERLDKGLKSLSEQDDSVIDYTGQSSIAPESVQPSALSSRSSILTAQDKGKGKQQHQPPRLLQDVLSKNLRAAEKDTSNTATSTRHISPLKVKSKTPKKRNPYVASDARRGDWDGIIDLSKPAAPRDGSSSSGFSTDEDDRPTPNMSPPASSMRFTNRLGRTPVREAAARIGRDLIGDVERLRHGYSVDSEQNLSSSPSTPVLSVHSKRALGIESTEESASPSSTVSPSPLPNASASATSEEPSIESMMRHFGLDVHKYAEGMAQVMGPPQSQMKDSFDDDSFDDAPGPVFVGL</sequence>
<dbReference type="EMBL" id="SGPK01000349">
    <property type="protein sequence ID" value="THH04379.1"/>
    <property type="molecule type" value="Genomic_DNA"/>
</dbReference>
<comment type="caution">
    <text evidence="18">The sequence shown here is derived from an EMBL/GenBank/DDBJ whole genome shotgun (WGS) entry which is preliminary data.</text>
</comment>
<keyword evidence="7" id="KW-0963">Cytoplasm</keyword>
<feature type="compositionally biased region" description="Basic residues" evidence="16">
    <location>
        <begin position="623"/>
        <end position="632"/>
    </location>
</feature>
<evidence type="ECO:0000256" key="8">
    <source>
        <dbReference type="ARBA" id="ARBA00022618"/>
    </source>
</evidence>
<keyword evidence="10" id="KW-0498">Mitosis</keyword>
<evidence type="ECO:0000256" key="10">
    <source>
        <dbReference type="ARBA" id="ARBA00022776"/>
    </source>
</evidence>
<evidence type="ECO:0000256" key="17">
    <source>
        <dbReference type="SAM" id="Phobius"/>
    </source>
</evidence>
<feature type="transmembrane region" description="Helical" evidence="17">
    <location>
        <begin position="38"/>
        <end position="57"/>
    </location>
</feature>
<feature type="region of interest" description="Disordered" evidence="16">
    <location>
        <begin position="799"/>
        <end position="825"/>
    </location>
</feature>
<feature type="compositionally biased region" description="Basic and acidic residues" evidence="16">
    <location>
        <begin position="458"/>
        <end position="475"/>
    </location>
</feature>
<feature type="transmembrane region" description="Helical" evidence="17">
    <location>
        <begin position="178"/>
        <end position="198"/>
    </location>
</feature>
<feature type="compositionally biased region" description="Low complexity" evidence="16">
    <location>
        <begin position="749"/>
        <end position="771"/>
    </location>
</feature>
<keyword evidence="17" id="KW-1133">Transmembrane helix</keyword>
<dbReference type="GO" id="GO:0044732">
    <property type="term" value="C:mitotic spindle pole body"/>
    <property type="evidence" value="ECO:0007669"/>
    <property type="project" value="TreeGrafter"/>
</dbReference>
<evidence type="ECO:0000256" key="13">
    <source>
        <dbReference type="ARBA" id="ARBA00023242"/>
    </source>
</evidence>
<dbReference type="AlphaFoldDB" id="A0A4S4KZJ7"/>
<keyword evidence="14" id="KW-0131">Cell cycle</keyword>
<evidence type="ECO:0000256" key="3">
    <source>
        <dbReference type="ARBA" id="ARBA00004629"/>
    </source>
</evidence>
<keyword evidence="9" id="KW-0493">Microtubule</keyword>
<organism evidence="18 19">
    <name type="scientific">Phellinidium pouzarii</name>
    <dbReference type="NCBI Taxonomy" id="167371"/>
    <lineage>
        <taxon>Eukaryota</taxon>
        <taxon>Fungi</taxon>
        <taxon>Dikarya</taxon>
        <taxon>Basidiomycota</taxon>
        <taxon>Agaricomycotina</taxon>
        <taxon>Agaricomycetes</taxon>
        <taxon>Hymenochaetales</taxon>
        <taxon>Hymenochaetaceae</taxon>
        <taxon>Phellinidium</taxon>
    </lineage>
</organism>
<comment type="similarity">
    <text evidence="4">Belongs to the DASH complex ASK1 family.</text>
</comment>
<keyword evidence="12" id="KW-0206">Cytoskeleton</keyword>
<dbReference type="InterPro" id="IPR013964">
    <property type="entry name" value="DASH_Ask1"/>
</dbReference>
<feature type="compositionally biased region" description="Polar residues" evidence="16">
    <location>
        <begin position="477"/>
        <end position="494"/>
    </location>
</feature>
<proteinExistence type="inferred from homology"/>
<feature type="compositionally biased region" description="Polar residues" evidence="16">
    <location>
        <begin position="555"/>
        <end position="576"/>
    </location>
</feature>
<feature type="compositionally biased region" description="Low complexity" evidence="16">
    <location>
        <begin position="725"/>
        <end position="736"/>
    </location>
</feature>
<evidence type="ECO:0000256" key="4">
    <source>
        <dbReference type="ARBA" id="ARBA00010731"/>
    </source>
</evidence>
<comment type="subcellular location">
    <subcellularLocation>
        <location evidence="3">Chromosome</location>
        <location evidence="3">Centromere</location>
        <location evidence="3">Kinetochore</location>
    </subcellularLocation>
    <subcellularLocation>
        <location evidence="2">Cytoplasm</location>
        <location evidence="2">Cytoskeleton</location>
        <location evidence="2">Spindle</location>
    </subcellularLocation>
    <subcellularLocation>
        <location evidence="1">Nucleus</location>
    </subcellularLocation>
</comment>
<dbReference type="OrthoDB" id="3261151at2759"/>
<accession>A0A4S4KZJ7</accession>
<keyword evidence="13" id="KW-0539">Nucleus</keyword>
<evidence type="ECO:0000313" key="19">
    <source>
        <dbReference type="Proteomes" id="UP000308199"/>
    </source>
</evidence>
<feature type="region of interest" description="Disordered" evidence="16">
    <location>
        <begin position="719"/>
        <end position="777"/>
    </location>
</feature>
<feature type="non-terminal residue" evidence="18">
    <location>
        <position position="825"/>
    </location>
</feature>
<feature type="transmembrane region" description="Helical" evidence="17">
    <location>
        <begin position="88"/>
        <end position="110"/>
    </location>
</feature>